<comment type="caution">
    <text evidence="1">The sequence shown here is derived from an EMBL/GenBank/DDBJ whole genome shotgun (WGS) entry which is preliminary data.</text>
</comment>
<reference evidence="1 2" key="1">
    <citation type="submission" date="2020-02" db="EMBL/GenBank/DDBJ databases">
        <title>Draft genome sequence of Haematococcus lacustris strain NIES-144.</title>
        <authorList>
            <person name="Morimoto D."/>
            <person name="Nakagawa S."/>
            <person name="Yoshida T."/>
            <person name="Sawayama S."/>
        </authorList>
    </citation>
    <scope>NUCLEOTIDE SEQUENCE [LARGE SCALE GENOMIC DNA]</scope>
    <source>
        <strain evidence="1 2">NIES-144</strain>
    </source>
</reference>
<organism evidence="1 2">
    <name type="scientific">Haematococcus lacustris</name>
    <name type="common">Green alga</name>
    <name type="synonym">Haematococcus pluvialis</name>
    <dbReference type="NCBI Taxonomy" id="44745"/>
    <lineage>
        <taxon>Eukaryota</taxon>
        <taxon>Viridiplantae</taxon>
        <taxon>Chlorophyta</taxon>
        <taxon>core chlorophytes</taxon>
        <taxon>Chlorophyceae</taxon>
        <taxon>CS clade</taxon>
        <taxon>Chlamydomonadales</taxon>
        <taxon>Haematococcaceae</taxon>
        <taxon>Haematococcus</taxon>
    </lineage>
</organism>
<evidence type="ECO:0000313" key="2">
    <source>
        <dbReference type="Proteomes" id="UP000485058"/>
    </source>
</evidence>
<feature type="non-terminal residue" evidence="1">
    <location>
        <position position="76"/>
    </location>
</feature>
<evidence type="ECO:0000313" key="1">
    <source>
        <dbReference type="EMBL" id="GFH11314.1"/>
    </source>
</evidence>
<accession>A0A699YWU6</accession>
<protein>
    <submittedName>
        <fullName evidence="1">Uncharacterized protein</fullName>
    </submittedName>
</protein>
<sequence>MEAPVRDKGPVMTCMSEDISTSLYPYPEPLHFSTGVRDRCTKWGESASCCSCRPGLLCSRCAHLLPGCAPSNASTA</sequence>
<dbReference type="EMBL" id="BLLF01000392">
    <property type="protein sequence ID" value="GFH11314.1"/>
    <property type="molecule type" value="Genomic_DNA"/>
</dbReference>
<gene>
    <name evidence="1" type="ORF">HaLaN_06796</name>
</gene>
<keyword evidence="2" id="KW-1185">Reference proteome</keyword>
<proteinExistence type="predicted"/>
<dbReference type="AlphaFoldDB" id="A0A699YWU6"/>
<feature type="non-terminal residue" evidence="1">
    <location>
        <position position="1"/>
    </location>
</feature>
<name>A0A699YWU6_HAELA</name>
<dbReference type="Proteomes" id="UP000485058">
    <property type="component" value="Unassembled WGS sequence"/>
</dbReference>